<comment type="caution">
    <text evidence="1">The sequence shown here is derived from an EMBL/GenBank/DDBJ whole genome shotgun (WGS) entry which is preliminary data.</text>
</comment>
<name>A0A0L6VGF2_9BASI</name>
<keyword evidence="2" id="KW-1185">Reference proteome</keyword>
<protein>
    <submittedName>
        <fullName evidence="1">Uncharacterized protein</fullName>
    </submittedName>
</protein>
<reference evidence="1 2" key="1">
    <citation type="submission" date="2015-08" db="EMBL/GenBank/DDBJ databases">
        <title>Next Generation Sequencing and Analysis of the Genome of Puccinia sorghi L Schw, the Causal Agent of Maize Common Rust.</title>
        <authorList>
            <person name="Rochi L."/>
            <person name="Burguener G."/>
            <person name="Darino M."/>
            <person name="Turjanski A."/>
            <person name="Kreff E."/>
            <person name="Dieguez M.J."/>
            <person name="Sacco F."/>
        </authorList>
    </citation>
    <scope>NUCLEOTIDE SEQUENCE [LARGE SCALE GENOMIC DNA]</scope>
    <source>
        <strain evidence="1 2">RO10H11247</strain>
    </source>
</reference>
<organism evidence="1 2">
    <name type="scientific">Puccinia sorghi</name>
    <dbReference type="NCBI Taxonomy" id="27349"/>
    <lineage>
        <taxon>Eukaryota</taxon>
        <taxon>Fungi</taxon>
        <taxon>Dikarya</taxon>
        <taxon>Basidiomycota</taxon>
        <taxon>Pucciniomycotina</taxon>
        <taxon>Pucciniomycetes</taxon>
        <taxon>Pucciniales</taxon>
        <taxon>Pucciniaceae</taxon>
        <taxon>Puccinia</taxon>
    </lineage>
</organism>
<evidence type="ECO:0000313" key="2">
    <source>
        <dbReference type="Proteomes" id="UP000037035"/>
    </source>
</evidence>
<dbReference type="EMBL" id="LAVV01006457">
    <property type="protein sequence ID" value="KNZ59819.1"/>
    <property type="molecule type" value="Genomic_DNA"/>
</dbReference>
<accession>A0A0L6VGF2</accession>
<evidence type="ECO:0000313" key="1">
    <source>
        <dbReference type="EMBL" id="KNZ59819.1"/>
    </source>
</evidence>
<dbReference type="Proteomes" id="UP000037035">
    <property type="component" value="Unassembled WGS sequence"/>
</dbReference>
<sequence>MGYKDLSNDCEDTGEWDLGATASEIPSTSPEDALQKARRDRLANKLWRQYLSYTGRRAK</sequence>
<dbReference type="VEuPathDB" id="FungiDB:VP01_1658g4"/>
<gene>
    <name evidence="1" type="ORF">VP01_1658g4</name>
</gene>
<proteinExistence type="predicted"/>
<dbReference type="AlphaFoldDB" id="A0A0L6VGF2"/>